<evidence type="ECO:0000256" key="15">
    <source>
        <dbReference type="ARBA" id="ARBA00033270"/>
    </source>
</evidence>
<keyword evidence="6" id="KW-0808">Transferase</keyword>
<evidence type="ECO:0000256" key="6">
    <source>
        <dbReference type="ARBA" id="ARBA00022679"/>
    </source>
</evidence>
<keyword evidence="7 23" id="KW-0812">Transmembrane</keyword>
<evidence type="ECO:0000256" key="23">
    <source>
        <dbReference type="SAM" id="Phobius"/>
    </source>
</evidence>
<evidence type="ECO:0000256" key="5">
    <source>
        <dbReference type="ARBA" id="ARBA00022676"/>
    </source>
</evidence>
<dbReference type="PROSITE" id="PS00428">
    <property type="entry name" value="FTSW_RODA_SPOVE"/>
    <property type="match status" value="1"/>
</dbReference>
<evidence type="ECO:0000313" key="25">
    <source>
        <dbReference type="Proteomes" id="UP000326464"/>
    </source>
</evidence>
<gene>
    <name evidence="24" type="primary">ftsW</name>
    <name evidence="24" type="ORF">FNH21_10455</name>
</gene>
<dbReference type="GO" id="GO:0008955">
    <property type="term" value="F:peptidoglycan glycosyltransferase activity"/>
    <property type="evidence" value="ECO:0007669"/>
    <property type="project" value="UniProtKB-EC"/>
</dbReference>
<feature type="transmembrane region" description="Helical" evidence="23">
    <location>
        <begin position="420"/>
        <end position="444"/>
    </location>
</feature>
<keyword evidence="9" id="KW-0573">Peptidoglycan synthesis</keyword>
<feature type="transmembrane region" description="Helical" evidence="23">
    <location>
        <begin position="162"/>
        <end position="179"/>
    </location>
</feature>
<evidence type="ECO:0000256" key="20">
    <source>
        <dbReference type="ARBA" id="ARBA00049902"/>
    </source>
</evidence>
<dbReference type="InterPro" id="IPR001182">
    <property type="entry name" value="FtsW/RodA"/>
</dbReference>
<comment type="subcellular location">
    <subcellularLocation>
        <location evidence="1">Cell membrane</location>
        <topology evidence="1">Multi-pass membrane protein</topology>
    </subcellularLocation>
</comment>
<feature type="region of interest" description="Disordered" evidence="22">
    <location>
        <begin position="478"/>
        <end position="500"/>
    </location>
</feature>
<evidence type="ECO:0000256" key="19">
    <source>
        <dbReference type="ARBA" id="ARBA00044770"/>
    </source>
</evidence>
<keyword evidence="11 23" id="KW-0472">Membrane</keyword>
<evidence type="ECO:0000256" key="14">
    <source>
        <dbReference type="ARBA" id="ARBA00032370"/>
    </source>
</evidence>
<dbReference type="InterPro" id="IPR013437">
    <property type="entry name" value="FtsW"/>
</dbReference>
<evidence type="ECO:0000256" key="21">
    <source>
        <dbReference type="ARBA" id="ARBA00049966"/>
    </source>
</evidence>
<evidence type="ECO:0000256" key="12">
    <source>
        <dbReference type="ARBA" id="ARBA00023306"/>
    </source>
</evidence>
<keyword evidence="12" id="KW-0131">Cell cycle</keyword>
<evidence type="ECO:0000256" key="11">
    <source>
        <dbReference type="ARBA" id="ARBA00023136"/>
    </source>
</evidence>
<organism evidence="24 25">
    <name type="scientific">Arthrobacter bussei</name>
    <dbReference type="NCBI Taxonomy" id="2594179"/>
    <lineage>
        <taxon>Bacteria</taxon>
        <taxon>Bacillati</taxon>
        <taxon>Actinomycetota</taxon>
        <taxon>Actinomycetes</taxon>
        <taxon>Micrococcales</taxon>
        <taxon>Micrococcaceae</taxon>
        <taxon>Arthrobacter</taxon>
    </lineage>
</organism>
<protein>
    <recommendedName>
        <fullName evidence="17">Probable peptidoglycan glycosyltransferase FtsW</fullName>
        <ecNumber evidence="19">2.4.99.28</ecNumber>
    </recommendedName>
    <alternativeName>
        <fullName evidence="18">Cell division protein FtsW</fullName>
    </alternativeName>
    <alternativeName>
        <fullName evidence="15">Cell wall polymerase</fullName>
    </alternativeName>
    <alternativeName>
        <fullName evidence="14">Peptidoglycan polymerase</fullName>
    </alternativeName>
</protein>
<dbReference type="AlphaFoldDB" id="A0A7X1NQP4"/>
<keyword evidence="13" id="KW-0961">Cell wall biogenesis/degradation</keyword>
<dbReference type="GO" id="GO:0015648">
    <property type="term" value="F:lipid-linked peptidoglycan transporter activity"/>
    <property type="evidence" value="ECO:0007669"/>
    <property type="project" value="TreeGrafter"/>
</dbReference>
<sequence>MVTTPTRGGGRKPSARAARPTDSGRPDAGRPGTSNAPTGGASGGATGSASAGQRGTRGGASSGRRSVTVARAKAGASLGKAATATPENDTEAHQDRGVRARLRRGWRFLEGSDRAPSGSSYYLILGSALALTAIGLLMVLSASSVEAISDGKDSFDLFLKQAVWASAGLVLMLVLSRLGPRAYKALAWPSLAIAVVLLVLVLVIGVEINGNKNWIQIGSQTFQPSEPTKLALALWFAAVLERKKALIRDWKHAMIPAIPFGGLPIGLVLIGGDLGTGLVLMMIAGAALFFAGAPLKLFTLAGLAALAGSLLMVATSSNRGGRISAWLRLNCDDGADLCLQSDNGLFAMASGGWFGVGIGQSRQKWNWIPEAHNDFIFAIIGEEFGLLGTLVVILLFGILAVATIRVALRYTDPFVRILMASILVWLIGQAFVNIGMVTGLLPVIGVPLPFISYGGSALTFTLAAVGVLLSFARKTPHPPNPVPAGSSPAASTAGRSHAPS</sequence>
<dbReference type="Pfam" id="PF01098">
    <property type="entry name" value="FTSW_RODA_SPOVE"/>
    <property type="match status" value="1"/>
</dbReference>
<dbReference type="InterPro" id="IPR018365">
    <property type="entry name" value="Cell_cycle_FtsW-rel_CS"/>
</dbReference>
<keyword evidence="4" id="KW-0132">Cell division</keyword>
<evidence type="ECO:0000256" key="13">
    <source>
        <dbReference type="ARBA" id="ARBA00023316"/>
    </source>
</evidence>
<comment type="similarity">
    <text evidence="16">Belongs to the SEDS family. FtsW subfamily.</text>
</comment>
<evidence type="ECO:0000313" key="24">
    <source>
        <dbReference type="EMBL" id="MPY11133.1"/>
    </source>
</evidence>
<evidence type="ECO:0000256" key="22">
    <source>
        <dbReference type="SAM" id="MobiDB-lite"/>
    </source>
</evidence>
<dbReference type="GO" id="GO:0009252">
    <property type="term" value="P:peptidoglycan biosynthetic process"/>
    <property type="evidence" value="ECO:0007669"/>
    <property type="project" value="UniProtKB-KW"/>
</dbReference>
<feature type="transmembrane region" description="Helical" evidence="23">
    <location>
        <begin position="121"/>
        <end position="142"/>
    </location>
</feature>
<evidence type="ECO:0000256" key="10">
    <source>
        <dbReference type="ARBA" id="ARBA00022989"/>
    </source>
</evidence>
<evidence type="ECO:0000256" key="16">
    <source>
        <dbReference type="ARBA" id="ARBA00038053"/>
    </source>
</evidence>
<feature type="transmembrane region" description="Helical" evidence="23">
    <location>
        <begin position="265"/>
        <end position="290"/>
    </location>
</feature>
<evidence type="ECO:0000256" key="3">
    <source>
        <dbReference type="ARBA" id="ARBA00022475"/>
    </source>
</evidence>
<evidence type="ECO:0000256" key="7">
    <source>
        <dbReference type="ARBA" id="ARBA00022692"/>
    </source>
</evidence>
<keyword evidence="10 23" id="KW-1133">Transmembrane helix</keyword>
<reference evidence="25" key="1">
    <citation type="submission" date="2019-07" db="EMBL/GenBank/DDBJ databases">
        <title>Arthrobacter KR32 sp. nov., isolated from mountain cheese made of cows milk.</title>
        <authorList>
            <person name="Flegler A."/>
        </authorList>
    </citation>
    <scope>NUCLEOTIDE SEQUENCE [LARGE SCALE GENOMIC DNA]</scope>
    <source>
        <strain evidence="25">KR32</strain>
    </source>
</reference>
<dbReference type="OrthoDB" id="9768187at2"/>
<dbReference type="EC" id="2.4.99.28" evidence="19"/>
<evidence type="ECO:0000256" key="18">
    <source>
        <dbReference type="ARBA" id="ARBA00041418"/>
    </source>
</evidence>
<dbReference type="PANTHER" id="PTHR30474:SF2">
    <property type="entry name" value="PEPTIDOGLYCAN GLYCOSYLTRANSFERASE FTSW-RELATED"/>
    <property type="match status" value="1"/>
</dbReference>
<comment type="caution">
    <text evidence="24">The sequence shown here is derived from an EMBL/GenBank/DDBJ whole genome shotgun (WGS) entry which is preliminary data.</text>
</comment>
<feature type="transmembrane region" description="Helical" evidence="23">
    <location>
        <begin position="297"/>
        <end position="317"/>
    </location>
</feature>
<keyword evidence="25" id="KW-1185">Reference proteome</keyword>
<keyword evidence="5" id="KW-0328">Glycosyltransferase</keyword>
<dbReference type="GO" id="GO:0051301">
    <property type="term" value="P:cell division"/>
    <property type="evidence" value="ECO:0007669"/>
    <property type="project" value="UniProtKB-KW"/>
</dbReference>
<proteinExistence type="inferred from homology"/>
<evidence type="ECO:0000256" key="9">
    <source>
        <dbReference type="ARBA" id="ARBA00022984"/>
    </source>
</evidence>
<comment type="catalytic activity">
    <reaction evidence="20">
        <text>[GlcNAc-(1-&gt;4)-Mur2Ac(oyl-L-Ala-gamma-D-Glu-L-Lys-D-Ala-D-Ala)](n)-di-trans,octa-cis-undecaprenyl diphosphate + beta-D-GlcNAc-(1-&gt;4)-Mur2Ac(oyl-L-Ala-gamma-D-Glu-L-Lys-D-Ala-D-Ala)-di-trans,octa-cis-undecaprenyl diphosphate = [GlcNAc-(1-&gt;4)-Mur2Ac(oyl-L-Ala-gamma-D-Glu-L-Lys-D-Ala-D-Ala)](n+1)-di-trans,octa-cis-undecaprenyl diphosphate + di-trans,octa-cis-undecaprenyl diphosphate + H(+)</text>
        <dbReference type="Rhea" id="RHEA:23708"/>
        <dbReference type="Rhea" id="RHEA-COMP:9602"/>
        <dbReference type="Rhea" id="RHEA-COMP:9603"/>
        <dbReference type="ChEBI" id="CHEBI:15378"/>
        <dbReference type="ChEBI" id="CHEBI:58405"/>
        <dbReference type="ChEBI" id="CHEBI:60033"/>
        <dbReference type="ChEBI" id="CHEBI:78435"/>
        <dbReference type="EC" id="2.4.99.28"/>
    </reaction>
</comment>
<keyword evidence="3" id="KW-1003">Cell membrane</keyword>
<dbReference type="RefSeq" id="WP_152814935.1">
    <property type="nucleotide sequence ID" value="NZ_VJXX01000002.1"/>
</dbReference>
<dbReference type="GO" id="GO:0071555">
    <property type="term" value="P:cell wall organization"/>
    <property type="evidence" value="ECO:0007669"/>
    <property type="project" value="UniProtKB-KW"/>
</dbReference>
<dbReference type="Proteomes" id="UP000326464">
    <property type="component" value="Unassembled WGS sequence"/>
</dbReference>
<feature type="compositionally biased region" description="Low complexity" evidence="22">
    <location>
        <begin position="483"/>
        <end position="500"/>
    </location>
</feature>
<keyword evidence="8" id="KW-0133">Cell shape</keyword>
<evidence type="ECO:0000256" key="17">
    <source>
        <dbReference type="ARBA" id="ARBA00041185"/>
    </source>
</evidence>
<feature type="region of interest" description="Disordered" evidence="22">
    <location>
        <begin position="1"/>
        <end position="97"/>
    </location>
</feature>
<dbReference type="GO" id="GO:0032153">
    <property type="term" value="C:cell division site"/>
    <property type="evidence" value="ECO:0007669"/>
    <property type="project" value="TreeGrafter"/>
</dbReference>
<dbReference type="NCBIfam" id="TIGR02614">
    <property type="entry name" value="ftsW"/>
    <property type="match status" value="1"/>
</dbReference>
<name>A0A7X1NQP4_9MICC</name>
<feature type="transmembrane region" description="Helical" evidence="23">
    <location>
        <begin position="450"/>
        <end position="471"/>
    </location>
</feature>
<evidence type="ECO:0000256" key="1">
    <source>
        <dbReference type="ARBA" id="ARBA00004651"/>
    </source>
</evidence>
<evidence type="ECO:0000256" key="8">
    <source>
        <dbReference type="ARBA" id="ARBA00022960"/>
    </source>
</evidence>
<dbReference type="GO" id="GO:0005886">
    <property type="term" value="C:plasma membrane"/>
    <property type="evidence" value="ECO:0007669"/>
    <property type="project" value="UniProtKB-SubCell"/>
</dbReference>
<feature type="transmembrane region" description="Helical" evidence="23">
    <location>
        <begin position="384"/>
        <end position="408"/>
    </location>
</feature>
<dbReference type="EMBL" id="VJXX01000002">
    <property type="protein sequence ID" value="MPY11133.1"/>
    <property type="molecule type" value="Genomic_DNA"/>
</dbReference>
<evidence type="ECO:0000256" key="4">
    <source>
        <dbReference type="ARBA" id="ARBA00022618"/>
    </source>
</evidence>
<comment type="pathway">
    <text evidence="2">Cell wall biogenesis; peptidoglycan biosynthesis.</text>
</comment>
<evidence type="ECO:0000256" key="2">
    <source>
        <dbReference type="ARBA" id="ARBA00004752"/>
    </source>
</evidence>
<accession>A0A7X1NQP4</accession>
<dbReference type="GO" id="GO:0008360">
    <property type="term" value="P:regulation of cell shape"/>
    <property type="evidence" value="ECO:0007669"/>
    <property type="project" value="UniProtKB-KW"/>
</dbReference>
<dbReference type="PANTHER" id="PTHR30474">
    <property type="entry name" value="CELL CYCLE PROTEIN"/>
    <property type="match status" value="1"/>
</dbReference>
<comment type="function">
    <text evidence="21">Peptidoglycan polymerase that is essential for cell division.</text>
</comment>
<feature type="transmembrane region" description="Helical" evidence="23">
    <location>
        <begin position="186"/>
        <end position="206"/>
    </location>
</feature>